<keyword evidence="3" id="KW-1185">Reference proteome</keyword>
<organism evidence="2 3">
    <name type="scientific">Stephania yunnanensis</name>
    <dbReference type="NCBI Taxonomy" id="152371"/>
    <lineage>
        <taxon>Eukaryota</taxon>
        <taxon>Viridiplantae</taxon>
        <taxon>Streptophyta</taxon>
        <taxon>Embryophyta</taxon>
        <taxon>Tracheophyta</taxon>
        <taxon>Spermatophyta</taxon>
        <taxon>Magnoliopsida</taxon>
        <taxon>Ranunculales</taxon>
        <taxon>Menispermaceae</taxon>
        <taxon>Menispermoideae</taxon>
        <taxon>Cissampelideae</taxon>
        <taxon>Stephania</taxon>
    </lineage>
</organism>
<sequence>MPKYLVKSEQASKNRKSEKKGPGTGILKHTNGTKSFASHKETLEDYERRLEEMTHASPNVPVDEDELFYDISQRDPKGRICGLGSYVRPTHDGGGTSSSQWGDIEDDRGSHISS</sequence>
<dbReference type="Proteomes" id="UP001420932">
    <property type="component" value="Unassembled WGS sequence"/>
</dbReference>
<reference evidence="2 3" key="1">
    <citation type="submission" date="2024-01" db="EMBL/GenBank/DDBJ databases">
        <title>Genome assemblies of Stephania.</title>
        <authorList>
            <person name="Yang L."/>
        </authorList>
    </citation>
    <scope>NUCLEOTIDE SEQUENCE [LARGE SCALE GENOMIC DNA]</scope>
    <source>
        <strain evidence="2">YNDBR</strain>
        <tissue evidence="2">Leaf</tissue>
    </source>
</reference>
<name>A0AAP0J8F6_9MAGN</name>
<feature type="region of interest" description="Disordered" evidence="1">
    <location>
        <begin position="84"/>
        <end position="114"/>
    </location>
</feature>
<dbReference type="AlphaFoldDB" id="A0AAP0J8F6"/>
<protein>
    <submittedName>
        <fullName evidence="2">Uncharacterized protein</fullName>
    </submittedName>
</protein>
<evidence type="ECO:0000313" key="3">
    <source>
        <dbReference type="Proteomes" id="UP001420932"/>
    </source>
</evidence>
<dbReference type="EMBL" id="JBBNAF010000007">
    <property type="protein sequence ID" value="KAK9128221.1"/>
    <property type="molecule type" value="Genomic_DNA"/>
</dbReference>
<accession>A0AAP0J8F6</accession>
<evidence type="ECO:0000256" key="1">
    <source>
        <dbReference type="SAM" id="MobiDB-lite"/>
    </source>
</evidence>
<gene>
    <name evidence="2" type="ORF">Syun_017018</name>
</gene>
<proteinExistence type="predicted"/>
<evidence type="ECO:0000313" key="2">
    <source>
        <dbReference type="EMBL" id="KAK9128221.1"/>
    </source>
</evidence>
<feature type="region of interest" description="Disordered" evidence="1">
    <location>
        <begin position="1"/>
        <end position="33"/>
    </location>
</feature>
<comment type="caution">
    <text evidence="2">The sequence shown here is derived from an EMBL/GenBank/DDBJ whole genome shotgun (WGS) entry which is preliminary data.</text>
</comment>